<dbReference type="GO" id="GO:0017101">
    <property type="term" value="C:aminoacyl-tRNA synthetase multienzyme complex"/>
    <property type="evidence" value="ECO:0007669"/>
    <property type="project" value="InterPro"/>
</dbReference>
<dbReference type="InterPro" id="IPR036282">
    <property type="entry name" value="Glutathione-S-Trfase_C_sf"/>
</dbReference>
<dbReference type="GO" id="GO:0005634">
    <property type="term" value="C:nucleus"/>
    <property type="evidence" value="ECO:0007669"/>
    <property type="project" value="TreeGrafter"/>
</dbReference>
<dbReference type="Pfam" id="PF21972">
    <property type="entry name" value="Arc1p_N_like"/>
    <property type="match status" value="1"/>
</dbReference>
<dbReference type="PROSITE" id="PS50405">
    <property type="entry name" value="GST_CTER"/>
    <property type="match status" value="1"/>
</dbReference>
<dbReference type="EMBL" id="JAWZYT010001753">
    <property type="protein sequence ID" value="KAK4309419.1"/>
    <property type="molecule type" value="Genomic_DNA"/>
</dbReference>
<dbReference type="InterPro" id="IPR010987">
    <property type="entry name" value="Glutathione-S-Trfase_C-like"/>
</dbReference>
<dbReference type="PANTHER" id="PTHR44490">
    <property type="entry name" value="EUKARYOTIC TRANSLATION ELONGATION FACTOR 1 EPSILON-1"/>
    <property type="match status" value="1"/>
</dbReference>
<evidence type="ECO:0000313" key="3">
    <source>
        <dbReference type="Proteomes" id="UP001292094"/>
    </source>
</evidence>
<sequence length="173" mass="19748">MDNKVLGDIGQYLAIKKVKITMEDKKVVTDVGGKKCIGFVSGVLNLVRSQPQHQALEGSTVLQKSLTHHWLTYCTTHLFHCPTHEALTTCLQYLEQELKNRAYLCGYQLTIADVAVYLALHPFIFTWSYMKKEQYQNISRWCKTVQGDARLGKTHKAIHFSRSQLYCGSGRTH</sequence>
<dbReference type="GO" id="GO:0005737">
    <property type="term" value="C:cytoplasm"/>
    <property type="evidence" value="ECO:0007669"/>
    <property type="project" value="TreeGrafter"/>
</dbReference>
<proteinExistence type="predicted"/>
<dbReference type="Proteomes" id="UP001292094">
    <property type="component" value="Unassembled WGS sequence"/>
</dbReference>
<dbReference type="AlphaFoldDB" id="A0AAE1PLG0"/>
<dbReference type="GO" id="GO:0043517">
    <property type="term" value="P:positive regulation of DNA damage response, signal transduction by p53 class mediator"/>
    <property type="evidence" value="ECO:0007669"/>
    <property type="project" value="InterPro"/>
</dbReference>
<dbReference type="SUPFAM" id="SSF47616">
    <property type="entry name" value="GST C-terminal domain-like"/>
    <property type="match status" value="1"/>
</dbReference>
<dbReference type="InterPro" id="IPR053836">
    <property type="entry name" value="Arc1-like_N"/>
</dbReference>
<protein>
    <recommendedName>
        <fullName evidence="1">GST C-terminal domain-containing protein</fullName>
    </recommendedName>
</protein>
<name>A0AAE1PLG0_9EUCA</name>
<evidence type="ECO:0000259" key="1">
    <source>
        <dbReference type="PROSITE" id="PS50405"/>
    </source>
</evidence>
<reference evidence="2" key="1">
    <citation type="submission" date="2023-11" db="EMBL/GenBank/DDBJ databases">
        <title>Genome assemblies of two species of porcelain crab, Petrolisthes cinctipes and Petrolisthes manimaculis (Anomura: Porcellanidae).</title>
        <authorList>
            <person name="Angst P."/>
        </authorList>
    </citation>
    <scope>NUCLEOTIDE SEQUENCE</scope>
    <source>
        <strain evidence="2">PB745_02</strain>
        <tissue evidence="2">Gill</tissue>
    </source>
</reference>
<feature type="domain" description="GST C-terminal" evidence="1">
    <location>
        <begin position="45"/>
        <end position="165"/>
    </location>
</feature>
<organism evidence="2 3">
    <name type="scientific">Petrolisthes manimaculis</name>
    <dbReference type="NCBI Taxonomy" id="1843537"/>
    <lineage>
        <taxon>Eukaryota</taxon>
        <taxon>Metazoa</taxon>
        <taxon>Ecdysozoa</taxon>
        <taxon>Arthropoda</taxon>
        <taxon>Crustacea</taxon>
        <taxon>Multicrustacea</taxon>
        <taxon>Malacostraca</taxon>
        <taxon>Eumalacostraca</taxon>
        <taxon>Eucarida</taxon>
        <taxon>Decapoda</taxon>
        <taxon>Pleocyemata</taxon>
        <taxon>Anomura</taxon>
        <taxon>Galatheoidea</taxon>
        <taxon>Porcellanidae</taxon>
        <taxon>Petrolisthes</taxon>
    </lineage>
</organism>
<accession>A0AAE1PLG0</accession>
<dbReference type="PANTHER" id="PTHR44490:SF1">
    <property type="entry name" value="EUKARYOTIC TRANSLATION ELONGATION FACTOR 1 EPSILON-1"/>
    <property type="match status" value="1"/>
</dbReference>
<keyword evidence="3" id="KW-1185">Reference proteome</keyword>
<dbReference type="InterPro" id="IPR042450">
    <property type="entry name" value="EEF1E1"/>
</dbReference>
<comment type="caution">
    <text evidence="2">The sequence shown here is derived from an EMBL/GenBank/DDBJ whole genome shotgun (WGS) entry which is preliminary data.</text>
</comment>
<gene>
    <name evidence="2" type="ORF">Pmani_018954</name>
</gene>
<dbReference type="Gene3D" id="1.20.1050.10">
    <property type="match status" value="1"/>
</dbReference>
<evidence type="ECO:0000313" key="2">
    <source>
        <dbReference type="EMBL" id="KAK4309419.1"/>
    </source>
</evidence>